<evidence type="ECO:0000256" key="1">
    <source>
        <dbReference type="ARBA" id="ARBA00004613"/>
    </source>
</evidence>
<dbReference type="GO" id="GO:0060320">
    <property type="term" value="P:rejection of self pollen"/>
    <property type="evidence" value="ECO:0007669"/>
    <property type="project" value="UniProtKB-KW"/>
</dbReference>
<dbReference type="EMBL" id="JBJUIK010000016">
    <property type="protein sequence ID" value="KAL3500519.1"/>
    <property type="molecule type" value="Genomic_DNA"/>
</dbReference>
<comment type="subcellular location">
    <subcellularLocation>
        <location evidence="1 6">Secreted</location>
    </subcellularLocation>
</comment>
<dbReference type="AlphaFoldDB" id="A0ABD2XYS4"/>
<sequence length="108" mass="12947">MSNEESKSKDNDLGMHQLRIKDDFQWKFRMDIFESTVFKCEFRWDPKNTSFAVFDSDLAYHGCGRKITKTNICYWSVKEDGFYFANVKNPPQEKLTKKKDWNSSFHKK</sequence>
<keyword evidence="3 6" id="KW-0713">Self-incompatibility</keyword>
<comment type="caution">
    <text evidence="7">The sequence shown here is derived from an EMBL/GenBank/DDBJ whole genome shotgun (WGS) entry which is preliminary data.</text>
</comment>
<dbReference type="PANTHER" id="PTHR31232">
    <property type="match status" value="1"/>
</dbReference>
<organism evidence="7 8">
    <name type="scientific">Cinchona calisaya</name>
    <dbReference type="NCBI Taxonomy" id="153742"/>
    <lineage>
        <taxon>Eukaryota</taxon>
        <taxon>Viridiplantae</taxon>
        <taxon>Streptophyta</taxon>
        <taxon>Embryophyta</taxon>
        <taxon>Tracheophyta</taxon>
        <taxon>Spermatophyta</taxon>
        <taxon>Magnoliopsida</taxon>
        <taxon>eudicotyledons</taxon>
        <taxon>Gunneridae</taxon>
        <taxon>Pentapetalae</taxon>
        <taxon>asterids</taxon>
        <taxon>lamiids</taxon>
        <taxon>Gentianales</taxon>
        <taxon>Rubiaceae</taxon>
        <taxon>Cinchonoideae</taxon>
        <taxon>Cinchoneae</taxon>
        <taxon>Cinchona</taxon>
    </lineage>
</organism>
<accession>A0ABD2XYS4</accession>
<reference evidence="7 8" key="1">
    <citation type="submission" date="2024-11" db="EMBL/GenBank/DDBJ databases">
        <title>A near-complete genome assembly of Cinchona calisaya.</title>
        <authorList>
            <person name="Lian D.C."/>
            <person name="Zhao X.W."/>
            <person name="Wei L."/>
        </authorList>
    </citation>
    <scope>NUCLEOTIDE SEQUENCE [LARGE SCALE GENOMIC DNA]</scope>
    <source>
        <tissue evidence="7">Nenye</tissue>
    </source>
</reference>
<evidence type="ECO:0000313" key="7">
    <source>
        <dbReference type="EMBL" id="KAL3500519.1"/>
    </source>
</evidence>
<evidence type="ECO:0000256" key="5">
    <source>
        <dbReference type="ARBA" id="ARBA00022729"/>
    </source>
</evidence>
<evidence type="ECO:0000313" key="8">
    <source>
        <dbReference type="Proteomes" id="UP001630127"/>
    </source>
</evidence>
<dbReference type="Proteomes" id="UP001630127">
    <property type="component" value="Unassembled WGS sequence"/>
</dbReference>
<dbReference type="InterPro" id="IPR010264">
    <property type="entry name" value="Self-incomp_S1"/>
</dbReference>
<keyword evidence="8" id="KW-1185">Reference proteome</keyword>
<dbReference type="Pfam" id="PF05938">
    <property type="entry name" value="Self-incomp_S1"/>
    <property type="match status" value="1"/>
</dbReference>
<gene>
    <name evidence="7" type="ORF">ACH5RR_039612</name>
</gene>
<keyword evidence="4 6" id="KW-0964">Secreted</keyword>
<evidence type="ECO:0000256" key="3">
    <source>
        <dbReference type="ARBA" id="ARBA00022471"/>
    </source>
</evidence>
<protein>
    <recommendedName>
        <fullName evidence="6">S-protein homolog</fullName>
    </recommendedName>
</protein>
<dbReference type="PANTHER" id="PTHR31232:SF155">
    <property type="entry name" value="PLANT SELF-INCOMPATIBILITY PROTEIN S1 FAMILY"/>
    <property type="match status" value="1"/>
</dbReference>
<dbReference type="GO" id="GO:0005576">
    <property type="term" value="C:extracellular region"/>
    <property type="evidence" value="ECO:0007669"/>
    <property type="project" value="UniProtKB-SubCell"/>
</dbReference>
<name>A0ABD2XYS4_9GENT</name>
<evidence type="ECO:0000256" key="6">
    <source>
        <dbReference type="RuleBase" id="RU367044"/>
    </source>
</evidence>
<keyword evidence="5" id="KW-0732">Signal</keyword>
<comment type="similarity">
    <text evidence="2 6">Belongs to the plant self-incompatibility (S1) protein family.</text>
</comment>
<proteinExistence type="inferred from homology"/>
<evidence type="ECO:0000256" key="2">
    <source>
        <dbReference type="ARBA" id="ARBA00005581"/>
    </source>
</evidence>
<evidence type="ECO:0000256" key="4">
    <source>
        <dbReference type="ARBA" id="ARBA00022525"/>
    </source>
</evidence>